<dbReference type="InterPro" id="IPR015424">
    <property type="entry name" value="PyrdxlP-dep_Trfase"/>
</dbReference>
<dbReference type="GO" id="GO:0006545">
    <property type="term" value="P:glycine biosynthetic process"/>
    <property type="evidence" value="ECO:0007669"/>
    <property type="project" value="TreeGrafter"/>
</dbReference>
<feature type="domain" description="Aromatic amino acid beta-eliminating lyase/threonine aldolase" evidence="6">
    <location>
        <begin position="6"/>
        <end position="288"/>
    </location>
</feature>
<dbReference type="InterPro" id="IPR001597">
    <property type="entry name" value="ArAA_b-elim_lyase/Thr_aldolase"/>
</dbReference>
<dbReference type="KEGG" id="bgok:Pr1d_24360"/>
<evidence type="ECO:0000256" key="4">
    <source>
        <dbReference type="ARBA" id="ARBA00023239"/>
    </source>
</evidence>
<dbReference type="FunFam" id="3.40.640.10:FF:000030">
    <property type="entry name" value="Low-specificity L-threonine aldolase"/>
    <property type="match status" value="1"/>
</dbReference>
<dbReference type="InterPro" id="IPR015422">
    <property type="entry name" value="PyrdxlP-dep_Trfase_small"/>
</dbReference>
<dbReference type="RefSeq" id="WP_148073693.1">
    <property type="nucleotide sequence ID" value="NZ_CP042913.1"/>
</dbReference>
<dbReference type="Pfam" id="PF01212">
    <property type="entry name" value="Beta_elim_lyase"/>
    <property type="match status" value="1"/>
</dbReference>
<dbReference type="NCBIfam" id="NF041359">
    <property type="entry name" value="GntG_guanitoxin"/>
    <property type="match status" value="1"/>
</dbReference>
<protein>
    <submittedName>
        <fullName evidence="7">L-allo-threonine aldolase</fullName>
        <ecNumber evidence="7">4.1.2.49</ecNumber>
    </submittedName>
</protein>
<gene>
    <name evidence="7" type="primary">ltaA_2</name>
    <name evidence="7" type="ORF">Pr1d_24360</name>
</gene>
<dbReference type="EMBL" id="CP042913">
    <property type="protein sequence ID" value="QEG35145.1"/>
    <property type="molecule type" value="Genomic_DNA"/>
</dbReference>
<comment type="cofactor">
    <cofactor evidence="1">
        <name>pyridoxal 5'-phosphate</name>
        <dbReference type="ChEBI" id="CHEBI:597326"/>
    </cofactor>
</comment>
<evidence type="ECO:0000256" key="1">
    <source>
        <dbReference type="ARBA" id="ARBA00001933"/>
    </source>
</evidence>
<dbReference type="Gene3D" id="3.90.1150.10">
    <property type="entry name" value="Aspartate Aminotransferase, domain 1"/>
    <property type="match status" value="1"/>
</dbReference>
<name>A0A5B9QC35_9BACT</name>
<accession>A0A5B9QC35</accession>
<dbReference type="EC" id="4.1.2.49" evidence="7"/>
<dbReference type="Proteomes" id="UP000323917">
    <property type="component" value="Chromosome"/>
</dbReference>
<dbReference type="GO" id="GO:0006567">
    <property type="term" value="P:L-threonine catabolic process"/>
    <property type="evidence" value="ECO:0007669"/>
    <property type="project" value="TreeGrafter"/>
</dbReference>
<evidence type="ECO:0000256" key="2">
    <source>
        <dbReference type="ARBA" id="ARBA00006966"/>
    </source>
</evidence>
<dbReference type="InterPro" id="IPR023603">
    <property type="entry name" value="Low_specificity_L-TA-like"/>
</dbReference>
<keyword evidence="3" id="KW-0663">Pyridoxal phosphate</keyword>
<organism evidence="7 8">
    <name type="scientific">Bythopirellula goksoeyrii</name>
    <dbReference type="NCBI Taxonomy" id="1400387"/>
    <lineage>
        <taxon>Bacteria</taxon>
        <taxon>Pseudomonadati</taxon>
        <taxon>Planctomycetota</taxon>
        <taxon>Planctomycetia</taxon>
        <taxon>Pirellulales</taxon>
        <taxon>Lacipirellulaceae</taxon>
        <taxon>Bythopirellula</taxon>
    </lineage>
</organism>
<keyword evidence="4 7" id="KW-0456">Lyase</keyword>
<evidence type="ECO:0000256" key="3">
    <source>
        <dbReference type="ARBA" id="ARBA00022898"/>
    </source>
</evidence>
<comment type="similarity">
    <text evidence="2">Belongs to the threonine aldolase family.</text>
</comment>
<sequence length="349" mass="37852">MEIINIRSDTQTLPSAGMLDAILHAQLGDDTYGEDPTVKEFEKLAAEMVGMEAALLVLSGNMGNLTALMAHGNPGDEVILDPDSHIFYYEVGGLANIAGLMPMPVPSHQGMIDPEELAGKIRKPNLHYPECRLLCLENTHNRSGGRVVPLQLHNELCQVAREHGLAVHLDGARIFNAAAAAGVRASDFTENVDSIQVCLTKGLGCPLGSFVAGSKEFIGKVDRARKRLGGGMRQAGVIAAAGIYALQNNVERLREDHQRARRLAEMINGLPGLSVDMETVESNMVYIDHSESGMSTSELTSRLKESGVIVSTRPPHHIRMCTNLHHDDGTIEEVVDRVKKVLCKEEVLA</sequence>
<dbReference type="Gene3D" id="3.40.640.10">
    <property type="entry name" value="Type I PLP-dependent aspartate aminotransferase-like (Major domain)"/>
    <property type="match status" value="1"/>
</dbReference>
<proteinExistence type="inferred from homology"/>
<dbReference type="PANTHER" id="PTHR48097:SF9">
    <property type="entry name" value="L-THREONINE ALDOLASE"/>
    <property type="match status" value="1"/>
</dbReference>
<feature type="modified residue" description="N6-(pyridoxal phosphate)lysine" evidence="5">
    <location>
        <position position="201"/>
    </location>
</feature>
<dbReference type="AlphaFoldDB" id="A0A5B9QC35"/>
<evidence type="ECO:0000259" key="6">
    <source>
        <dbReference type="Pfam" id="PF01212"/>
    </source>
</evidence>
<evidence type="ECO:0000256" key="5">
    <source>
        <dbReference type="PIRSR" id="PIRSR017617-1"/>
    </source>
</evidence>
<dbReference type="PIRSF" id="PIRSF017617">
    <property type="entry name" value="Thr_aldolase"/>
    <property type="match status" value="1"/>
</dbReference>
<dbReference type="SUPFAM" id="SSF53383">
    <property type="entry name" value="PLP-dependent transferases"/>
    <property type="match status" value="1"/>
</dbReference>
<evidence type="ECO:0000313" key="7">
    <source>
        <dbReference type="EMBL" id="QEG35145.1"/>
    </source>
</evidence>
<dbReference type="InterPro" id="IPR015421">
    <property type="entry name" value="PyrdxlP-dep_Trfase_major"/>
</dbReference>
<dbReference type="GO" id="GO:0008732">
    <property type="term" value="F:L-allo-threonine aldolase activity"/>
    <property type="evidence" value="ECO:0007669"/>
    <property type="project" value="UniProtKB-EC"/>
</dbReference>
<dbReference type="GO" id="GO:0005829">
    <property type="term" value="C:cytosol"/>
    <property type="evidence" value="ECO:0007669"/>
    <property type="project" value="TreeGrafter"/>
</dbReference>
<reference evidence="7 8" key="1">
    <citation type="submission" date="2019-08" db="EMBL/GenBank/DDBJ databases">
        <title>Deep-cultivation of Planctomycetes and their phenomic and genomic characterization uncovers novel biology.</title>
        <authorList>
            <person name="Wiegand S."/>
            <person name="Jogler M."/>
            <person name="Boedeker C."/>
            <person name="Pinto D."/>
            <person name="Vollmers J."/>
            <person name="Rivas-Marin E."/>
            <person name="Kohn T."/>
            <person name="Peeters S.H."/>
            <person name="Heuer A."/>
            <person name="Rast P."/>
            <person name="Oberbeckmann S."/>
            <person name="Bunk B."/>
            <person name="Jeske O."/>
            <person name="Meyerdierks A."/>
            <person name="Storesund J.E."/>
            <person name="Kallscheuer N."/>
            <person name="Luecker S."/>
            <person name="Lage O.M."/>
            <person name="Pohl T."/>
            <person name="Merkel B.J."/>
            <person name="Hornburger P."/>
            <person name="Mueller R.-W."/>
            <person name="Bruemmer F."/>
            <person name="Labrenz M."/>
            <person name="Spormann A.M."/>
            <person name="Op den Camp H."/>
            <person name="Overmann J."/>
            <person name="Amann R."/>
            <person name="Jetten M.S.M."/>
            <person name="Mascher T."/>
            <person name="Medema M.H."/>
            <person name="Devos D.P."/>
            <person name="Kaster A.-K."/>
            <person name="Ovreas L."/>
            <person name="Rohde M."/>
            <person name="Galperin M.Y."/>
            <person name="Jogler C."/>
        </authorList>
    </citation>
    <scope>NUCLEOTIDE SEQUENCE [LARGE SCALE GENOMIC DNA]</scope>
    <source>
        <strain evidence="7 8">Pr1d</strain>
    </source>
</reference>
<dbReference type="OrthoDB" id="9774495at2"/>
<dbReference type="PANTHER" id="PTHR48097">
    <property type="entry name" value="L-THREONINE ALDOLASE-RELATED"/>
    <property type="match status" value="1"/>
</dbReference>
<keyword evidence="8" id="KW-1185">Reference proteome</keyword>
<evidence type="ECO:0000313" key="8">
    <source>
        <dbReference type="Proteomes" id="UP000323917"/>
    </source>
</evidence>